<keyword evidence="3" id="KW-1185">Reference proteome</keyword>
<evidence type="ECO:0000313" key="2">
    <source>
        <dbReference type="EMBL" id="ETW75715.1"/>
    </source>
</evidence>
<evidence type="ECO:0000313" key="3">
    <source>
        <dbReference type="Proteomes" id="UP000030671"/>
    </source>
</evidence>
<organism evidence="2 3">
    <name type="scientific">Heterobasidion irregulare (strain TC 32-1)</name>
    <dbReference type="NCBI Taxonomy" id="747525"/>
    <lineage>
        <taxon>Eukaryota</taxon>
        <taxon>Fungi</taxon>
        <taxon>Dikarya</taxon>
        <taxon>Basidiomycota</taxon>
        <taxon>Agaricomycotina</taxon>
        <taxon>Agaricomycetes</taxon>
        <taxon>Russulales</taxon>
        <taxon>Bondarzewiaceae</taxon>
        <taxon>Heterobasidion</taxon>
        <taxon>Heterobasidion annosum species complex</taxon>
    </lineage>
</organism>
<keyword evidence="1" id="KW-0812">Transmembrane</keyword>
<dbReference type="AlphaFoldDB" id="W4JRK5"/>
<dbReference type="KEGG" id="hir:HETIRDRAFT_390067"/>
<feature type="transmembrane region" description="Helical" evidence="1">
    <location>
        <begin position="87"/>
        <end position="105"/>
    </location>
</feature>
<dbReference type="EMBL" id="KI925465">
    <property type="protein sequence ID" value="ETW75715.1"/>
    <property type="molecule type" value="Genomic_DNA"/>
</dbReference>
<reference evidence="2 3" key="1">
    <citation type="journal article" date="2012" name="New Phytol.">
        <title>Insight into trade-off between wood decay and parasitism from the genome of a fungal forest pathogen.</title>
        <authorList>
            <person name="Olson A."/>
            <person name="Aerts A."/>
            <person name="Asiegbu F."/>
            <person name="Belbahri L."/>
            <person name="Bouzid O."/>
            <person name="Broberg A."/>
            <person name="Canback B."/>
            <person name="Coutinho P.M."/>
            <person name="Cullen D."/>
            <person name="Dalman K."/>
            <person name="Deflorio G."/>
            <person name="van Diepen L.T."/>
            <person name="Dunand C."/>
            <person name="Duplessis S."/>
            <person name="Durling M."/>
            <person name="Gonthier P."/>
            <person name="Grimwood J."/>
            <person name="Fossdal C.G."/>
            <person name="Hansson D."/>
            <person name="Henrissat B."/>
            <person name="Hietala A."/>
            <person name="Himmelstrand K."/>
            <person name="Hoffmeister D."/>
            <person name="Hogberg N."/>
            <person name="James T.Y."/>
            <person name="Karlsson M."/>
            <person name="Kohler A."/>
            <person name="Kues U."/>
            <person name="Lee Y.H."/>
            <person name="Lin Y.C."/>
            <person name="Lind M."/>
            <person name="Lindquist E."/>
            <person name="Lombard V."/>
            <person name="Lucas S."/>
            <person name="Lunden K."/>
            <person name="Morin E."/>
            <person name="Murat C."/>
            <person name="Park J."/>
            <person name="Raffaello T."/>
            <person name="Rouze P."/>
            <person name="Salamov A."/>
            <person name="Schmutz J."/>
            <person name="Solheim H."/>
            <person name="Stahlberg J."/>
            <person name="Velez H."/>
            <person name="de Vries R.P."/>
            <person name="Wiebenga A."/>
            <person name="Woodward S."/>
            <person name="Yakovlev I."/>
            <person name="Garbelotto M."/>
            <person name="Martin F."/>
            <person name="Grigoriev I.V."/>
            <person name="Stenlid J."/>
        </authorList>
    </citation>
    <scope>NUCLEOTIDE SEQUENCE [LARGE SCALE GENOMIC DNA]</scope>
    <source>
        <strain evidence="2 3">TC 32-1</strain>
    </source>
</reference>
<dbReference type="GeneID" id="20672438"/>
<dbReference type="HOGENOM" id="CLU_1678135_0_0_1"/>
<name>W4JRK5_HETIT</name>
<accession>W4JRK5</accession>
<proteinExistence type="predicted"/>
<protein>
    <submittedName>
        <fullName evidence="2">Uncharacterized protein</fullName>
    </submittedName>
</protein>
<keyword evidence="1" id="KW-0472">Membrane</keyword>
<dbReference type="InParanoid" id="W4JRK5"/>
<gene>
    <name evidence="2" type="ORF">HETIRDRAFT_390067</name>
</gene>
<evidence type="ECO:0000256" key="1">
    <source>
        <dbReference type="SAM" id="Phobius"/>
    </source>
</evidence>
<feature type="transmembrane region" description="Helical" evidence="1">
    <location>
        <begin position="57"/>
        <end position="75"/>
    </location>
</feature>
<keyword evidence="1" id="KW-1133">Transmembrane helix</keyword>
<dbReference type="Proteomes" id="UP000030671">
    <property type="component" value="Unassembled WGS sequence"/>
</dbReference>
<dbReference type="RefSeq" id="XP_009551977.1">
    <property type="nucleotide sequence ID" value="XM_009553682.1"/>
</dbReference>
<sequence>MAFPFYVSSQACSTFFAHHWYLCTVCAGYPVGGFNTGPFSAFISWVSPSWHSYILSHQYSILPFAALICASFVACSTRPLRPRPHTFLNWVFFGMFMLISVSFFLPSRFPFPLRPLFHALSTVSRCVSSSHVASYRLLTKCSIYVGLIWTAHPSLFY</sequence>